<keyword evidence="11" id="KW-1185">Reference proteome</keyword>
<dbReference type="GO" id="GO:0016757">
    <property type="term" value="F:glycosyltransferase activity"/>
    <property type="evidence" value="ECO:0007669"/>
    <property type="project" value="UniProtKB-KW"/>
</dbReference>
<evidence type="ECO:0000256" key="2">
    <source>
        <dbReference type="ARBA" id="ARBA00022676"/>
    </source>
</evidence>
<feature type="domain" description="Glycosyltransferase 2-like" evidence="9">
    <location>
        <begin position="358"/>
        <end position="551"/>
    </location>
</feature>
<accession>A0A2U2DWJ0</accession>
<feature type="transmembrane region" description="Helical" evidence="8">
    <location>
        <begin position="519"/>
        <end position="546"/>
    </location>
</feature>
<dbReference type="EMBL" id="QFBC01000001">
    <property type="protein sequence ID" value="PWE57688.1"/>
    <property type="molecule type" value="Genomic_DNA"/>
</dbReference>
<dbReference type="Gene3D" id="3.90.550.10">
    <property type="entry name" value="Spore Coat Polysaccharide Biosynthesis Protein SpsA, Chain A"/>
    <property type="match status" value="1"/>
</dbReference>
<feature type="compositionally biased region" description="Basic and acidic residues" evidence="7">
    <location>
        <begin position="1"/>
        <end position="23"/>
    </location>
</feature>
<sequence length="659" mass="73924">MRIGEYPERPAQRTDDGDRDRAGWPHAAVDTPLSPDPLDTSEAQILLQLGFGKPLVAAMAERAARYGTTIEQELLGDGWIDPDAYYAALARMLRLPYLSQVNAEGVTDVSHLDSQLVQPATIRLQHARQAPVTVIVPEARRVPMILGMLNRLPDLRHSLAVAAGSTVRQAVWKAGAPRRLQQTIGNLFENNPKYSARIVLWGRQGFYTGVGVTTAALGTLIAPSLALLTLHVLMSSLYFISLWLKFFAIRYCREPSQPILPLPEKKDLPVYTVMVALYREATVAAQLVATLRRLNWPPSLLDIKLVCEADDRETIEALEALRPGPQFEIVKVPPMQPRTKPKALSYALPAARGEFLAIYDAEDRPHPDQLLEAYGRFAKAPQTLACVQAPLIITNARASWLSALFSLEYSALFRALLPMLARAGMPLPLGGTSNHFRTAVLRKAGGWDPYNVTEDADLGMRLYRLGYRADNVRHTLEDAPTTLKSWCGQRTRWYKGWLQTWLVMMRDPRQLVRDMGWKAFIVFQLMIGGMLVSSLAHPFILLFFFVTLVAMLDNPATDIHILAKTLFTIDIVNIFGSYSAFLAVGAAAMIHHEKKLVGWRWVLIPVYWMLVSFSAWRAVVELKTRPFFWHKTQHQPHAQAGPAKSARPYSHPQNVRVPR</sequence>
<dbReference type="SUPFAM" id="SSF53448">
    <property type="entry name" value="Nucleotide-diphospho-sugar transferases"/>
    <property type="match status" value="1"/>
</dbReference>
<evidence type="ECO:0000256" key="7">
    <source>
        <dbReference type="SAM" id="MobiDB-lite"/>
    </source>
</evidence>
<dbReference type="InterPro" id="IPR029044">
    <property type="entry name" value="Nucleotide-diphossugar_trans"/>
</dbReference>
<keyword evidence="4 8" id="KW-0812">Transmembrane</keyword>
<feature type="transmembrane region" description="Helical" evidence="8">
    <location>
        <begin position="228"/>
        <end position="248"/>
    </location>
</feature>
<evidence type="ECO:0000256" key="1">
    <source>
        <dbReference type="ARBA" id="ARBA00004141"/>
    </source>
</evidence>
<organism evidence="10 11">
    <name type="scientific">Metarhizobium album</name>
    <dbReference type="NCBI Taxonomy" id="2182425"/>
    <lineage>
        <taxon>Bacteria</taxon>
        <taxon>Pseudomonadati</taxon>
        <taxon>Pseudomonadota</taxon>
        <taxon>Alphaproteobacteria</taxon>
        <taxon>Hyphomicrobiales</taxon>
        <taxon>Rhizobiaceae</taxon>
        <taxon>Metarhizobium</taxon>
    </lineage>
</organism>
<keyword evidence="6 8" id="KW-0472">Membrane</keyword>
<dbReference type="Proteomes" id="UP000245252">
    <property type="component" value="Unassembled WGS sequence"/>
</dbReference>
<comment type="caution">
    <text evidence="10">The sequence shown here is derived from an EMBL/GenBank/DDBJ whole genome shotgun (WGS) entry which is preliminary data.</text>
</comment>
<feature type="transmembrane region" description="Helical" evidence="8">
    <location>
        <begin position="601"/>
        <end position="619"/>
    </location>
</feature>
<feature type="region of interest" description="Disordered" evidence="7">
    <location>
        <begin position="1"/>
        <end position="37"/>
    </location>
</feature>
<keyword evidence="3 10" id="KW-0808">Transferase</keyword>
<dbReference type="OrthoDB" id="7431422at2"/>
<evidence type="ECO:0000256" key="5">
    <source>
        <dbReference type="ARBA" id="ARBA00022989"/>
    </source>
</evidence>
<name>A0A2U2DWJ0_9HYPH</name>
<protein>
    <submittedName>
        <fullName evidence="10">Glycosyl transferase</fullName>
    </submittedName>
</protein>
<gene>
    <name evidence="10" type="ORF">DEM27_00300</name>
</gene>
<dbReference type="PANTHER" id="PTHR43867:SF2">
    <property type="entry name" value="CELLULOSE SYNTHASE CATALYTIC SUBUNIT A [UDP-FORMING]"/>
    <property type="match status" value="1"/>
</dbReference>
<keyword evidence="2" id="KW-0328">Glycosyltransferase</keyword>
<feature type="transmembrane region" description="Helical" evidence="8">
    <location>
        <begin position="566"/>
        <end position="589"/>
    </location>
</feature>
<evidence type="ECO:0000256" key="3">
    <source>
        <dbReference type="ARBA" id="ARBA00022679"/>
    </source>
</evidence>
<feature type="transmembrane region" description="Helical" evidence="8">
    <location>
        <begin position="205"/>
        <end position="222"/>
    </location>
</feature>
<dbReference type="GO" id="GO:0016020">
    <property type="term" value="C:membrane"/>
    <property type="evidence" value="ECO:0007669"/>
    <property type="project" value="UniProtKB-SubCell"/>
</dbReference>
<proteinExistence type="predicted"/>
<dbReference type="InterPro" id="IPR001173">
    <property type="entry name" value="Glyco_trans_2-like"/>
</dbReference>
<evidence type="ECO:0000256" key="4">
    <source>
        <dbReference type="ARBA" id="ARBA00022692"/>
    </source>
</evidence>
<evidence type="ECO:0000256" key="8">
    <source>
        <dbReference type="SAM" id="Phobius"/>
    </source>
</evidence>
<dbReference type="CDD" id="cd06427">
    <property type="entry name" value="CESA_like_2"/>
    <property type="match status" value="1"/>
</dbReference>
<evidence type="ECO:0000259" key="9">
    <source>
        <dbReference type="Pfam" id="PF13632"/>
    </source>
</evidence>
<dbReference type="Pfam" id="PF13632">
    <property type="entry name" value="Glyco_trans_2_3"/>
    <property type="match status" value="1"/>
</dbReference>
<evidence type="ECO:0000313" key="11">
    <source>
        <dbReference type="Proteomes" id="UP000245252"/>
    </source>
</evidence>
<evidence type="ECO:0000313" key="10">
    <source>
        <dbReference type="EMBL" id="PWE57688.1"/>
    </source>
</evidence>
<dbReference type="PANTHER" id="PTHR43867">
    <property type="entry name" value="CELLULOSE SYNTHASE CATALYTIC SUBUNIT A [UDP-FORMING]"/>
    <property type="match status" value="1"/>
</dbReference>
<feature type="region of interest" description="Disordered" evidence="7">
    <location>
        <begin position="634"/>
        <end position="659"/>
    </location>
</feature>
<evidence type="ECO:0000256" key="6">
    <source>
        <dbReference type="ARBA" id="ARBA00023136"/>
    </source>
</evidence>
<keyword evidence="5 8" id="KW-1133">Transmembrane helix</keyword>
<reference evidence="10 11" key="1">
    <citation type="submission" date="2018-05" db="EMBL/GenBank/DDBJ databases">
        <title>The draft genome of strain NS-104.</title>
        <authorList>
            <person name="Hang P."/>
            <person name="Jiang J."/>
        </authorList>
    </citation>
    <scope>NUCLEOTIDE SEQUENCE [LARGE SCALE GENOMIC DNA]</scope>
    <source>
        <strain evidence="10 11">NS-104</strain>
    </source>
</reference>
<dbReference type="AlphaFoldDB" id="A0A2U2DWJ0"/>
<comment type="subcellular location">
    <subcellularLocation>
        <location evidence="1">Membrane</location>
        <topology evidence="1">Multi-pass membrane protein</topology>
    </subcellularLocation>
</comment>
<dbReference type="InterPro" id="IPR050321">
    <property type="entry name" value="Glycosyltr_2/OpgH_subfam"/>
</dbReference>